<gene>
    <name evidence="1" type="ORF">H2200_011038</name>
</gene>
<evidence type="ECO:0000313" key="2">
    <source>
        <dbReference type="Proteomes" id="UP001172673"/>
    </source>
</evidence>
<comment type="caution">
    <text evidence="1">The sequence shown here is derived from an EMBL/GenBank/DDBJ whole genome shotgun (WGS) entry which is preliminary data.</text>
</comment>
<keyword evidence="2" id="KW-1185">Reference proteome</keyword>
<reference evidence="1" key="1">
    <citation type="submission" date="2022-10" db="EMBL/GenBank/DDBJ databases">
        <title>Culturing micro-colonial fungi from biological soil crusts in the Mojave desert and describing Neophaeococcomyces mojavensis, and introducing the new genera and species Taxawa tesnikishii.</title>
        <authorList>
            <person name="Kurbessoian T."/>
            <person name="Stajich J.E."/>
        </authorList>
    </citation>
    <scope>NUCLEOTIDE SEQUENCE</scope>
    <source>
        <strain evidence="1">TK_41</strain>
    </source>
</reference>
<protein>
    <submittedName>
        <fullName evidence="1">Uncharacterized protein</fullName>
    </submittedName>
</protein>
<sequence>MKVVLDVDESVEAELVVPTVFELAELLDDDVLDVDESIEDELVETAVLESVGLDDDEVEVEVELMVKLVEKVLGWEVEEAEVLPPMGPTSLPFELERELDVLEESEADEVEAEVLPPMGPTLLPFELERVLDVLKESEVDEVEAMVLLELVKVEEELDGLMDSEVDDVVMMVLLEVVKVEEVEPPIGPTPLFPSVEDVVPDTELLEAWLTDPEEVDETIEVEEIVV</sequence>
<dbReference type="Proteomes" id="UP001172673">
    <property type="component" value="Unassembled WGS sequence"/>
</dbReference>
<name>A0AA39CDF7_9EURO</name>
<organism evidence="1 2">
    <name type="scientific">Cladophialophora chaetospira</name>
    <dbReference type="NCBI Taxonomy" id="386627"/>
    <lineage>
        <taxon>Eukaryota</taxon>
        <taxon>Fungi</taxon>
        <taxon>Dikarya</taxon>
        <taxon>Ascomycota</taxon>
        <taxon>Pezizomycotina</taxon>
        <taxon>Eurotiomycetes</taxon>
        <taxon>Chaetothyriomycetidae</taxon>
        <taxon>Chaetothyriales</taxon>
        <taxon>Herpotrichiellaceae</taxon>
        <taxon>Cladophialophora</taxon>
    </lineage>
</organism>
<evidence type="ECO:0000313" key="1">
    <source>
        <dbReference type="EMBL" id="KAJ9604204.1"/>
    </source>
</evidence>
<accession>A0AA39CDF7</accession>
<dbReference type="EMBL" id="JAPDRK010000019">
    <property type="protein sequence ID" value="KAJ9604204.1"/>
    <property type="molecule type" value="Genomic_DNA"/>
</dbReference>
<proteinExistence type="predicted"/>
<dbReference type="AlphaFoldDB" id="A0AA39CDF7"/>